<feature type="compositionally biased region" description="Basic and acidic residues" evidence="1">
    <location>
        <begin position="145"/>
        <end position="154"/>
    </location>
</feature>
<dbReference type="Proteomes" id="UP000215902">
    <property type="component" value="Unassembled WGS sequence"/>
</dbReference>
<keyword evidence="2" id="KW-0732">Signal</keyword>
<feature type="signal peptide" evidence="2">
    <location>
        <begin position="1"/>
        <end position="20"/>
    </location>
</feature>
<gene>
    <name evidence="3" type="ORF">BOX15_Mlig015506g2</name>
</gene>
<evidence type="ECO:0000256" key="1">
    <source>
        <dbReference type="SAM" id="MobiDB-lite"/>
    </source>
</evidence>
<dbReference type="AlphaFoldDB" id="A0A267DT71"/>
<feature type="region of interest" description="Disordered" evidence="1">
    <location>
        <begin position="321"/>
        <end position="351"/>
    </location>
</feature>
<feature type="region of interest" description="Disordered" evidence="1">
    <location>
        <begin position="407"/>
        <end position="459"/>
    </location>
</feature>
<accession>A0A267DT71</accession>
<sequence>MASQWQQLLGLLATVSDCRALLSSSLKTSSQKGGKCCNCWLTEPACALVRARKLSRLTDMQLEALTAIQSFCLLCRRHRSHNASNAGAVVMTPTWTERDRQCLHGKNHRPPHQRLGMFRSAIIRQLWEIHRLLLALIDMDKAQEDRSAKPDCARKSSRSRSLSAIEMQLDTTSSEVRCCGDSRRTGFGEQRFLSIPLHQECHNLQTPPGSPTTTFETRPHQKLNATSMRSNSMSEWSFACAAAADRQVCFASTVCVGKVGSARKALAVKSAVESAKPATKAPSKANTAAKASGNEQPLIGVDLILLKKNYQQFVEQNVNSMSSPFSRSDSSATIDSDVPELSSNSEKKNKASKIREDIVFQRVLCTEDRSQARKVGSSNAALLTTLSSLKSRIDAIKKNLSERDCDGCSSFSADHNGGESASRRKSRSDRSDRGRRPTSQPVPAKPEATRGPARNQSNLNLKLEAQPTQWQLRSIAARLDRTVSQLGSMLGSAMWLCRRRSPGAPTLRRRSRRK</sequence>
<keyword evidence="4" id="KW-1185">Reference proteome</keyword>
<reference evidence="3 4" key="1">
    <citation type="submission" date="2017-06" db="EMBL/GenBank/DDBJ databases">
        <title>A platform for efficient transgenesis in Macrostomum lignano, a flatworm model organism for stem cell research.</title>
        <authorList>
            <person name="Berezikov E."/>
        </authorList>
    </citation>
    <scope>NUCLEOTIDE SEQUENCE [LARGE SCALE GENOMIC DNA]</scope>
    <source>
        <strain evidence="3">DV1</strain>
        <tissue evidence="3">Whole organism</tissue>
    </source>
</reference>
<evidence type="ECO:0000313" key="3">
    <source>
        <dbReference type="EMBL" id="PAA51722.1"/>
    </source>
</evidence>
<evidence type="ECO:0000256" key="2">
    <source>
        <dbReference type="SAM" id="SignalP"/>
    </source>
</evidence>
<feature type="compositionally biased region" description="Low complexity" evidence="1">
    <location>
        <begin position="321"/>
        <end position="331"/>
    </location>
</feature>
<dbReference type="EMBL" id="NIVC01003370">
    <property type="protein sequence ID" value="PAA51722.1"/>
    <property type="molecule type" value="Genomic_DNA"/>
</dbReference>
<feature type="chain" id="PRO_5013283699" evidence="2">
    <location>
        <begin position="21"/>
        <end position="514"/>
    </location>
</feature>
<feature type="region of interest" description="Disordered" evidence="1">
    <location>
        <begin position="145"/>
        <end position="164"/>
    </location>
</feature>
<name>A0A267DT71_9PLAT</name>
<proteinExistence type="predicted"/>
<feature type="region of interest" description="Disordered" evidence="1">
    <location>
        <begin position="272"/>
        <end position="292"/>
    </location>
</feature>
<feature type="compositionally biased region" description="Low complexity" evidence="1">
    <location>
        <begin position="274"/>
        <end position="292"/>
    </location>
</feature>
<evidence type="ECO:0000313" key="4">
    <source>
        <dbReference type="Proteomes" id="UP000215902"/>
    </source>
</evidence>
<comment type="caution">
    <text evidence="3">The sequence shown here is derived from an EMBL/GenBank/DDBJ whole genome shotgun (WGS) entry which is preliminary data.</text>
</comment>
<protein>
    <submittedName>
        <fullName evidence="3">Uncharacterized protein</fullName>
    </submittedName>
</protein>
<organism evidence="3 4">
    <name type="scientific">Macrostomum lignano</name>
    <dbReference type="NCBI Taxonomy" id="282301"/>
    <lineage>
        <taxon>Eukaryota</taxon>
        <taxon>Metazoa</taxon>
        <taxon>Spiralia</taxon>
        <taxon>Lophotrochozoa</taxon>
        <taxon>Platyhelminthes</taxon>
        <taxon>Rhabditophora</taxon>
        <taxon>Macrostomorpha</taxon>
        <taxon>Macrostomida</taxon>
        <taxon>Macrostomidae</taxon>
        <taxon>Macrostomum</taxon>
    </lineage>
</organism>